<comment type="caution">
    <text evidence="1">The sequence shown here is derived from an EMBL/GenBank/DDBJ whole genome shotgun (WGS) entry which is preliminary data.</text>
</comment>
<organism evidence="1 2">
    <name type="scientific">Vanilla planifolia</name>
    <name type="common">Vanilla</name>
    <dbReference type="NCBI Taxonomy" id="51239"/>
    <lineage>
        <taxon>Eukaryota</taxon>
        <taxon>Viridiplantae</taxon>
        <taxon>Streptophyta</taxon>
        <taxon>Embryophyta</taxon>
        <taxon>Tracheophyta</taxon>
        <taxon>Spermatophyta</taxon>
        <taxon>Magnoliopsida</taxon>
        <taxon>Liliopsida</taxon>
        <taxon>Asparagales</taxon>
        <taxon>Orchidaceae</taxon>
        <taxon>Vanilloideae</taxon>
        <taxon>Vanilleae</taxon>
        <taxon>Vanilla</taxon>
    </lineage>
</organism>
<dbReference type="EMBL" id="JADCNM010000005">
    <property type="protein sequence ID" value="KAG0481953.1"/>
    <property type="molecule type" value="Genomic_DNA"/>
</dbReference>
<dbReference type="AlphaFoldDB" id="A0A835R8S7"/>
<gene>
    <name evidence="1" type="ORF">HPP92_010037</name>
</gene>
<dbReference type="OrthoDB" id="1932312at2759"/>
<sequence>MSSAAASKRALLAEDVHGERLLVVIGPCQGSTRTRFSFSPMPYQQLCPRSHEASESYWRGLCDAGETGSGGTGMYYSRSDNSFEDPWSKVRIWPIDVSFKFMEPVGRELRALGSGHWVSSPGPQSIFFDNLSQSSSRDMRGLNVSFDQSSSFSSNDTDQQFRFVEPAYSFVGMHCVFDNCKASVCRVSEPPSVIQQLKGPSKGITASPWNLVMCKGSEASLSQVHLPMNKVTKEALWPKAGKMDTTMTGEMRTTISDALCCFCCPFKKAGNRPCHKPYGSHCDS</sequence>
<name>A0A835R8S7_VANPL</name>
<proteinExistence type="predicted"/>
<evidence type="ECO:0000313" key="2">
    <source>
        <dbReference type="Proteomes" id="UP000639772"/>
    </source>
</evidence>
<reference evidence="1 2" key="1">
    <citation type="journal article" date="2020" name="Nat. Food">
        <title>A phased Vanilla planifolia genome enables genetic improvement of flavour and production.</title>
        <authorList>
            <person name="Hasing T."/>
            <person name="Tang H."/>
            <person name="Brym M."/>
            <person name="Khazi F."/>
            <person name="Huang T."/>
            <person name="Chambers A.H."/>
        </authorList>
    </citation>
    <scope>NUCLEOTIDE SEQUENCE [LARGE SCALE GENOMIC DNA]</scope>
    <source>
        <tissue evidence="1">Leaf</tissue>
    </source>
</reference>
<protein>
    <submittedName>
        <fullName evidence="1">Uncharacterized protein</fullName>
    </submittedName>
</protein>
<accession>A0A835R8S7</accession>
<dbReference type="Proteomes" id="UP000639772">
    <property type="component" value="Unassembled WGS sequence"/>
</dbReference>
<evidence type="ECO:0000313" key="1">
    <source>
        <dbReference type="EMBL" id="KAG0481953.1"/>
    </source>
</evidence>